<protein>
    <submittedName>
        <fullName evidence="9">Acyl-CoA dehydrogenase family protein</fullName>
    </submittedName>
</protein>
<evidence type="ECO:0000256" key="2">
    <source>
        <dbReference type="ARBA" id="ARBA00009347"/>
    </source>
</evidence>
<feature type="domain" description="Acyl-CoA dehydrogenase/oxidase C-terminal" evidence="6">
    <location>
        <begin position="186"/>
        <end position="335"/>
    </location>
</feature>
<dbReference type="Gene3D" id="1.20.140.10">
    <property type="entry name" value="Butyryl-CoA Dehydrogenase, subunit A, domain 3"/>
    <property type="match status" value="1"/>
</dbReference>
<dbReference type="InterPro" id="IPR009075">
    <property type="entry name" value="AcylCo_DH/oxidase_C"/>
</dbReference>
<comment type="caution">
    <text evidence="9">The sequence shown here is derived from an EMBL/GenBank/DDBJ whole genome shotgun (WGS) entry which is preliminary data.</text>
</comment>
<dbReference type="PANTHER" id="PTHR43884">
    <property type="entry name" value="ACYL-COA DEHYDROGENASE"/>
    <property type="match status" value="1"/>
</dbReference>
<evidence type="ECO:0000259" key="6">
    <source>
        <dbReference type="Pfam" id="PF00441"/>
    </source>
</evidence>
<dbReference type="InterPro" id="IPR006091">
    <property type="entry name" value="Acyl-CoA_Oxase/DH_mid-dom"/>
</dbReference>
<gene>
    <name evidence="9" type="ORF">L4923_10190</name>
</gene>
<dbReference type="SUPFAM" id="SSF47203">
    <property type="entry name" value="Acyl-CoA dehydrogenase C-terminal domain-like"/>
    <property type="match status" value="1"/>
</dbReference>
<dbReference type="InterPro" id="IPR013786">
    <property type="entry name" value="AcylCoA_DH/ox_N"/>
</dbReference>
<evidence type="ECO:0000256" key="1">
    <source>
        <dbReference type="ARBA" id="ARBA00001974"/>
    </source>
</evidence>
<name>A0ABS9QD85_9HYPH</name>
<dbReference type="Pfam" id="PF02771">
    <property type="entry name" value="Acyl-CoA_dh_N"/>
    <property type="match status" value="1"/>
</dbReference>
<keyword evidence="3 5" id="KW-0285">Flavoprotein</keyword>
<feature type="domain" description="Acyl-CoA dehydrogenase/oxidase N-terminal" evidence="8">
    <location>
        <begin position="4"/>
        <end position="66"/>
    </location>
</feature>
<evidence type="ECO:0000256" key="4">
    <source>
        <dbReference type="ARBA" id="ARBA00022827"/>
    </source>
</evidence>
<dbReference type="Pfam" id="PF00441">
    <property type="entry name" value="Acyl-CoA_dh_1"/>
    <property type="match status" value="1"/>
</dbReference>
<proteinExistence type="inferred from homology"/>
<keyword evidence="4 5" id="KW-0274">FAD</keyword>
<accession>A0ABS9QD85</accession>
<dbReference type="RefSeq" id="WP_239364372.1">
    <property type="nucleotide sequence ID" value="NZ_JAKREW010000007.1"/>
</dbReference>
<evidence type="ECO:0000313" key="10">
    <source>
        <dbReference type="Proteomes" id="UP001201701"/>
    </source>
</evidence>
<evidence type="ECO:0000259" key="7">
    <source>
        <dbReference type="Pfam" id="PF02770"/>
    </source>
</evidence>
<comment type="similarity">
    <text evidence="2 5">Belongs to the acyl-CoA dehydrogenase family.</text>
</comment>
<sequence>MKSYEALRREGITGLAAPARIGGQGGDLLTQCIAIEELSRVCATTGLTLMTCWSFADSLIAFGRDEHLAAAEEVARGSALGSWCYTEPQGGSDLSGARTRASRHGSQWRLDGTKRFITNAGWSDWYLVLARTEGDSFGVFLVNRHDKGITFGKPESKMGMRGSPTCDVYLEECLIPEWRALGDPAKGLEIASASLVESRCHVAVQALGIAQGALDEAVSYTKERNQFGRPIANFQLVRGMIADLTVKVESSRALLYQAAGMVHMDRERARAFSSMAKLLCSDTAMAVTTDAVQLHGGYGYMEGSPVERMMRDAKITQIYEGTNQVQRLIIAKHMLGGSSRA</sequence>
<evidence type="ECO:0000313" key="9">
    <source>
        <dbReference type="EMBL" id="MCG7505382.1"/>
    </source>
</evidence>
<evidence type="ECO:0000259" key="8">
    <source>
        <dbReference type="Pfam" id="PF02771"/>
    </source>
</evidence>
<reference evidence="9 10" key="1">
    <citation type="submission" date="2022-02" db="EMBL/GenBank/DDBJ databases">
        <title>Draft genome sequence of Mezorhizobium retamae strain IRAMC:0171 isolated from Retama raetam nodules.</title>
        <authorList>
            <person name="Bengaied R."/>
            <person name="Sbissi I."/>
            <person name="Huber K."/>
            <person name="Ghodbane F."/>
            <person name="Nouioui I."/>
            <person name="Tarhouni M."/>
            <person name="Gtari M."/>
        </authorList>
    </citation>
    <scope>NUCLEOTIDE SEQUENCE [LARGE SCALE GENOMIC DNA]</scope>
    <source>
        <strain evidence="9 10">IRAMC:0171</strain>
    </source>
</reference>
<dbReference type="InterPro" id="IPR046373">
    <property type="entry name" value="Acyl-CoA_Oxase/DH_mid-dom_sf"/>
</dbReference>
<evidence type="ECO:0000256" key="3">
    <source>
        <dbReference type="ARBA" id="ARBA00022630"/>
    </source>
</evidence>
<dbReference type="EMBL" id="JAKREW010000007">
    <property type="protein sequence ID" value="MCG7505382.1"/>
    <property type="molecule type" value="Genomic_DNA"/>
</dbReference>
<organism evidence="9 10">
    <name type="scientific">Mesorhizobium retamae</name>
    <dbReference type="NCBI Taxonomy" id="2912854"/>
    <lineage>
        <taxon>Bacteria</taxon>
        <taxon>Pseudomonadati</taxon>
        <taxon>Pseudomonadota</taxon>
        <taxon>Alphaproteobacteria</taxon>
        <taxon>Hyphomicrobiales</taxon>
        <taxon>Phyllobacteriaceae</taxon>
        <taxon>Mesorhizobium</taxon>
    </lineage>
</organism>
<dbReference type="PANTHER" id="PTHR43884:SF12">
    <property type="entry name" value="ISOVALERYL-COA DEHYDROGENASE, MITOCHONDRIAL-RELATED"/>
    <property type="match status" value="1"/>
</dbReference>
<dbReference type="Proteomes" id="UP001201701">
    <property type="component" value="Unassembled WGS sequence"/>
</dbReference>
<dbReference type="InterPro" id="IPR037069">
    <property type="entry name" value="AcylCoA_DH/ox_N_sf"/>
</dbReference>
<dbReference type="Pfam" id="PF02770">
    <property type="entry name" value="Acyl-CoA_dh_M"/>
    <property type="match status" value="1"/>
</dbReference>
<feature type="domain" description="Acyl-CoA oxidase/dehydrogenase middle" evidence="7">
    <location>
        <begin position="84"/>
        <end position="173"/>
    </location>
</feature>
<dbReference type="InterPro" id="IPR036250">
    <property type="entry name" value="AcylCo_DH-like_C"/>
</dbReference>
<comment type="cofactor">
    <cofactor evidence="1 5">
        <name>FAD</name>
        <dbReference type="ChEBI" id="CHEBI:57692"/>
    </cofactor>
</comment>
<evidence type="ECO:0000256" key="5">
    <source>
        <dbReference type="RuleBase" id="RU362125"/>
    </source>
</evidence>
<dbReference type="SUPFAM" id="SSF56645">
    <property type="entry name" value="Acyl-CoA dehydrogenase NM domain-like"/>
    <property type="match status" value="1"/>
</dbReference>
<keyword evidence="10" id="KW-1185">Reference proteome</keyword>
<dbReference type="Gene3D" id="1.10.540.10">
    <property type="entry name" value="Acyl-CoA dehydrogenase/oxidase, N-terminal domain"/>
    <property type="match status" value="1"/>
</dbReference>
<dbReference type="InterPro" id="IPR009100">
    <property type="entry name" value="AcylCoA_DH/oxidase_NM_dom_sf"/>
</dbReference>
<keyword evidence="5" id="KW-0560">Oxidoreductase</keyword>
<dbReference type="Gene3D" id="2.40.110.10">
    <property type="entry name" value="Butyryl-CoA Dehydrogenase, subunit A, domain 2"/>
    <property type="match status" value="1"/>
</dbReference>